<evidence type="ECO:0000313" key="1">
    <source>
        <dbReference type="EMBL" id="GBP90230.1"/>
    </source>
</evidence>
<accession>A0A4C1ZQM8</accession>
<dbReference type="EMBL" id="BGZK01002067">
    <property type="protein sequence ID" value="GBP90230.1"/>
    <property type="molecule type" value="Genomic_DNA"/>
</dbReference>
<protein>
    <submittedName>
        <fullName evidence="1">Uncharacterized protein</fullName>
    </submittedName>
</protein>
<comment type="caution">
    <text evidence="1">The sequence shown here is derived from an EMBL/GenBank/DDBJ whole genome shotgun (WGS) entry which is preliminary data.</text>
</comment>
<name>A0A4C1ZQM8_EUMVA</name>
<dbReference type="Proteomes" id="UP000299102">
    <property type="component" value="Unassembled WGS sequence"/>
</dbReference>
<proteinExistence type="predicted"/>
<keyword evidence="2" id="KW-1185">Reference proteome</keyword>
<organism evidence="1 2">
    <name type="scientific">Eumeta variegata</name>
    <name type="common">Bagworm moth</name>
    <name type="synonym">Eumeta japonica</name>
    <dbReference type="NCBI Taxonomy" id="151549"/>
    <lineage>
        <taxon>Eukaryota</taxon>
        <taxon>Metazoa</taxon>
        <taxon>Ecdysozoa</taxon>
        <taxon>Arthropoda</taxon>
        <taxon>Hexapoda</taxon>
        <taxon>Insecta</taxon>
        <taxon>Pterygota</taxon>
        <taxon>Neoptera</taxon>
        <taxon>Endopterygota</taxon>
        <taxon>Lepidoptera</taxon>
        <taxon>Glossata</taxon>
        <taxon>Ditrysia</taxon>
        <taxon>Tineoidea</taxon>
        <taxon>Psychidae</taxon>
        <taxon>Oiketicinae</taxon>
        <taxon>Eumeta</taxon>
    </lineage>
</organism>
<sequence length="100" mass="11097">MILFVPKIVYTLYDIVISEVKGTSLAHHFISIPPCAASRSVSLSMSTVDVIDRKSPFGSPAVRLLTRVAEGGTRDVPSLRHLPEWRDGPDVKWTAMLNYD</sequence>
<dbReference type="AlphaFoldDB" id="A0A4C1ZQM8"/>
<evidence type="ECO:0000313" key="2">
    <source>
        <dbReference type="Proteomes" id="UP000299102"/>
    </source>
</evidence>
<reference evidence="1 2" key="1">
    <citation type="journal article" date="2019" name="Commun. Biol.">
        <title>The bagworm genome reveals a unique fibroin gene that provides high tensile strength.</title>
        <authorList>
            <person name="Kono N."/>
            <person name="Nakamura H."/>
            <person name="Ohtoshi R."/>
            <person name="Tomita M."/>
            <person name="Numata K."/>
            <person name="Arakawa K."/>
        </authorList>
    </citation>
    <scope>NUCLEOTIDE SEQUENCE [LARGE SCALE GENOMIC DNA]</scope>
</reference>
<gene>
    <name evidence="1" type="ORF">EVAR_21338_1</name>
</gene>